<evidence type="ECO:0000313" key="1">
    <source>
        <dbReference type="EMBL" id="KDP28171.1"/>
    </source>
</evidence>
<keyword evidence="2" id="KW-1185">Reference proteome</keyword>
<accession>A0A067JW25</accession>
<sequence>MAAWSNGSVSPLIFALNQPFLLSLEAHIAVGRRTIGLGSDCTTPNEHILQFCWSQIRRSQDSEVFTLPHPLVNVLFRYRLLAAATSR</sequence>
<dbReference type="EMBL" id="KK914782">
    <property type="protein sequence ID" value="KDP28171.1"/>
    <property type="molecule type" value="Genomic_DNA"/>
</dbReference>
<reference evidence="1 2" key="1">
    <citation type="journal article" date="2014" name="PLoS ONE">
        <title>Global Analysis of Gene Expression Profiles in Physic Nut (Jatropha curcas L.) Seedlings Exposed to Salt Stress.</title>
        <authorList>
            <person name="Zhang L."/>
            <person name="Zhang C."/>
            <person name="Wu P."/>
            <person name="Chen Y."/>
            <person name="Li M."/>
            <person name="Jiang H."/>
            <person name="Wu G."/>
        </authorList>
    </citation>
    <scope>NUCLEOTIDE SEQUENCE [LARGE SCALE GENOMIC DNA]</scope>
    <source>
        <strain evidence="2">cv. GZQX0401</strain>
        <tissue evidence="1">Young leaves</tissue>
    </source>
</reference>
<evidence type="ECO:0000313" key="2">
    <source>
        <dbReference type="Proteomes" id="UP000027138"/>
    </source>
</evidence>
<organism evidence="1 2">
    <name type="scientific">Jatropha curcas</name>
    <name type="common">Barbados nut</name>
    <dbReference type="NCBI Taxonomy" id="180498"/>
    <lineage>
        <taxon>Eukaryota</taxon>
        <taxon>Viridiplantae</taxon>
        <taxon>Streptophyta</taxon>
        <taxon>Embryophyta</taxon>
        <taxon>Tracheophyta</taxon>
        <taxon>Spermatophyta</taxon>
        <taxon>Magnoliopsida</taxon>
        <taxon>eudicotyledons</taxon>
        <taxon>Gunneridae</taxon>
        <taxon>Pentapetalae</taxon>
        <taxon>rosids</taxon>
        <taxon>fabids</taxon>
        <taxon>Malpighiales</taxon>
        <taxon>Euphorbiaceae</taxon>
        <taxon>Crotonoideae</taxon>
        <taxon>Jatropheae</taxon>
        <taxon>Jatropha</taxon>
    </lineage>
</organism>
<gene>
    <name evidence="1" type="ORF">JCGZ_13942</name>
</gene>
<proteinExistence type="predicted"/>
<protein>
    <submittedName>
        <fullName evidence="1">Uncharacterized protein</fullName>
    </submittedName>
</protein>
<dbReference type="Proteomes" id="UP000027138">
    <property type="component" value="Unassembled WGS sequence"/>
</dbReference>
<name>A0A067JW25_JATCU</name>
<dbReference type="AlphaFoldDB" id="A0A067JW25"/>